<sequence>MGAGLVHGTDLDENVFIPDEFYQPERAFAVELMELYIGSKLACYCCVMAALLLSGLEDSGHTHKKSKLPRPD</sequence>
<name>A0A2V3IEQ7_9FLOR</name>
<protein>
    <submittedName>
        <fullName evidence="1">Uncharacterized protein</fullName>
    </submittedName>
</protein>
<dbReference type="EMBL" id="NBIV01000286">
    <property type="protein sequence ID" value="PXF40531.1"/>
    <property type="molecule type" value="Genomic_DNA"/>
</dbReference>
<dbReference type="AlphaFoldDB" id="A0A2V3IEQ7"/>
<comment type="caution">
    <text evidence="1">The sequence shown here is derived from an EMBL/GenBank/DDBJ whole genome shotgun (WGS) entry which is preliminary data.</text>
</comment>
<accession>A0A2V3IEQ7</accession>
<keyword evidence="2" id="KW-1185">Reference proteome</keyword>
<gene>
    <name evidence="1" type="ORF">BWQ96_09756</name>
</gene>
<evidence type="ECO:0000313" key="1">
    <source>
        <dbReference type="EMBL" id="PXF40531.1"/>
    </source>
</evidence>
<organism evidence="1 2">
    <name type="scientific">Gracilariopsis chorda</name>
    <dbReference type="NCBI Taxonomy" id="448386"/>
    <lineage>
        <taxon>Eukaryota</taxon>
        <taxon>Rhodophyta</taxon>
        <taxon>Florideophyceae</taxon>
        <taxon>Rhodymeniophycidae</taxon>
        <taxon>Gracilariales</taxon>
        <taxon>Gracilariaceae</taxon>
        <taxon>Gracilariopsis</taxon>
    </lineage>
</organism>
<evidence type="ECO:0000313" key="2">
    <source>
        <dbReference type="Proteomes" id="UP000247409"/>
    </source>
</evidence>
<proteinExistence type="predicted"/>
<dbReference type="Proteomes" id="UP000247409">
    <property type="component" value="Unassembled WGS sequence"/>
</dbReference>
<reference evidence="1 2" key="1">
    <citation type="journal article" date="2018" name="Mol. Biol. Evol.">
        <title>Analysis of the draft genome of the red seaweed Gracilariopsis chorda provides insights into genome size evolution in Rhodophyta.</title>
        <authorList>
            <person name="Lee J."/>
            <person name="Yang E.C."/>
            <person name="Graf L."/>
            <person name="Yang J.H."/>
            <person name="Qiu H."/>
            <person name="Zel Zion U."/>
            <person name="Chan C.X."/>
            <person name="Stephens T.G."/>
            <person name="Weber A.P.M."/>
            <person name="Boo G.H."/>
            <person name="Boo S.M."/>
            <person name="Kim K.M."/>
            <person name="Shin Y."/>
            <person name="Jung M."/>
            <person name="Lee S.J."/>
            <person name="Yim H.S."/>
            <person name="Lee J.H."/>
            <person name="Bhattacharya D."/>
            <person name="Yoon H.S."/>
        </authorList>
    </citation>
    <scope>NUCLEOTIDE SEQUENCE [LARGE SCALE GENOMIC DNA]</scope>
    <source>
        <strain evidence="1 2">SKKU-2015</strain>
        <tissue evidence="1">Whole body</tissue>
    </source>
</reference>